<evidence type="ECO:0000313" key="3">
    <source>
        <dbReference type="Proteomes" id="UP000193067"/>
    </source>
</evidence>
<dbReference type="EMBL" id="KZ084124">
    <property type="protein sequence ID" value="OSC99782.1"/>
    <property type="molecule type" value="Genomic_DNA"/>
</dbReference>
<accession>A0A1Y2IGX0</accession>
<feature type="compositionally biased region" description="Low complexity" evidence="1">
    <location>
        <begin position="266"/>
        <end position="281"/>
    </location>
</feature>
<feature type="compositionally biased region" description="Low complexity" evidence="1">
    <location>
        <begin position="242"/>
        <end position="255"/>
    </location>
</feature>
<dbReference type="AlphaFoldDB" id="A0A1Y2IGX0"/>
<protein>
    <submittedName>
        <fullName evidence="2">Uncharacterized protein</fullName>
    </submittedName>
</protein>
<evidence type="ECO:0000313" key="2">
    <source>
        <dbReference type="EMBL" id="OSC99782.1"/>
    </source>
</evidence>
<feature type="compositionally biased region" description="Gly residues" evidence="1">
    <location>
        <begin position="350"/>
        <end position="372"/>
    </location>
</feature>
<evidence type="ECO:0000256" key="1">
    <source>
        <dbReference type="SAM" id="MobiDB-lite"/>
    </source>
</evidence>
<feature type="compositionally biased region" description="Pro residues" evidence="1">
    <location>
        <begin position="19"/>
        <end position="32"/>
    </location>
</feature>
<feature type="compositionally biased region" description="Basic and acidic residues" evidence="1">
    <location>
        <begin position="377"/>
        <end position="401"/>
    </location>
</feature>
<dbReference type="Proteomes" id="UP000193067">
    <property type="component" value="Unassembled WGS sequence"/>
</dbReference>
<keyword evidence="3" id="KW-1185">Reference proteome</keyword>
<feature type="compositionally biased region" description="Gly residues" evidence="1">
    <location>
        <begin position="282"/>
        <end position="293"/>
    </location>
</feature>
<gene>
    <name evidence="2" type="ORF">PYCCODRAFT_1460559</name>
</gene>
<proteinExistence type="predicted"/>
<feature type="region of interest" description="Disordered" evidence="1">
    <location>
        <begin position="341"/>
        <end position="401"/>
    </location>
</feature>
<dbReference type="OrthoDB" id="6474464at2759"/>
<feature type="compositionally biased region" description="Low complexity" evidence="1">
    <location>
        <begin position="48"/>
        <end position="67"/>
    </location>
</feature>
<dbReference type="STRING" id="1353009.A0A1Y2IGX0"/>
<organism evidence="2 3">
    <name type="scientific">Trametes coccinea (strain BRFM310)</name>
    <name type="common">Pycnoporus coccineus</name>
    <dbReference type="NCBI Taxonomy" id="1353009"/>
    <lineage>
        <taxon>Eukaryota</taxon>
        <taxon>Fungi</taxon>
        <taxon>Dikarya</taxon>
        <taxon>Basidiomycota</taxon>
        <taxon>Agaricomycotina</taxon>
        <taxon>Agaricomycetes</taxon>
        <taxon>Polyporales</taxon>
        <taxon>Polyporaceae</taxon>
        <taxon>Trametes</taxon>
    </lineage>
</organism>
<sequence>MVKMMPSPKNAHSTSNPPQAQPPTPPKSPSGGPPRRTGTPSLRIKTGPTTNTSRPPTPPQTNSTSQTANPMTGLDRNTTTAINDLLSTNQRTLKALGETFEILGQQTIMVATLGPALEAMTQIEALKREVKQHGEKQDTFVQKLESKIKRQVDADIEKVLRPAVNEMVKDAVQNMIATRVEDALKRSVTQEVRDRLQAYETRILAVKIQLTNAEAKRWNSQIRSIDVPLRPFARPIGSEDVSSSTTNGTSASGSGKPRNTPGKNRQNASNPRSGSSSSSGSQDGGGTADGPGAAGQPLFPRFVQDIPKISARDARRLVVEHGIKSGSVADGIEDDWEDLGEASDEKGSEAGAGAGAGAANGHGQGGRGGGASGNTTKPKDKDKDKELKEKEKKEKERREKLAAREVARRADLNEFMRFIGLTHICLPSSLSPVAARNGAESLRSPLLSRNPFSP</sequence>
<reference evidence="2 3" key="1">
    <citation type="journal article" date="2015" name="Biotechnol. Biofuels">
        <title>Enhanced degradation of softwood versus hardwood by the white-rot fungus Pycnoporus coccineus.</title>
        <authorList>
            <person name="Couturier M."/>
            <person name="Navarro D."/>
            <person name="Chevret D."/>
            <person name="Henrissat B."/>
            <person name="Piumi F."/>
            <person name="Ruiz-Duenas F.J."/>
            <person name="Martinez A.T."/>
            <person name="Grigoriev I.V."/>
            <person name="Riley R."/>
            <person name="Lipzen A."/>
            <person name="Berrin J.G."/>
            <person name="Master E.R."/>
            <person name="Rosso M.N."/>
        </authorList>
    </citation>
    <scope>NUCLEOTIDE SEQUENCE [LARGE SCALE GENOMIC DNA]</scope>
    <source>
        <strain evidence="2 3">BRFM310</strain>
    </source>
</reference>
<feature type="region of interest" description="Disordered" evidence="1">
    <location>
        <begin position="1"/>
        <end position="76"/>
    </location>
</feature>
<name>A0A1Y2IGX0_TRAC3</name>
<feature type="region of interest" description="Disordered" evidence="1">
    <location>
        <begin position="236"/>
        <end position="299"/>
    </location>
</feature>